<dbReference type="SMART" id="SM00184">
    <property type="entry name" value="RING"/>
    <property type="match status" value="1"/>
</dbReference>
<evidence type="ECO:0000259" key="11">
    <source>
        <dbReference type="PROSITE" id="PS51194"/>
    </source>
</evidence>
<dbReference type="PROSITE" id="PS50089">
    <property type="entry name" value="ZF_RING_2"/>
    <property type="match status" value="1"/>
</dbReference>
<feature type="compositionally biased region" description="Basic residues" evidence="8">
    <location>
        <begin position="1"/>
        <end position="10"/>
    </location>
</feature>
<dbReference type="InterPro" id="IPR052583">
    <property type="entry name" value="ATP-helicase/E3_Ub-Ligase"/>
</dbReference>
<dbReference type="InterPro" id="IPR014001">
    <property type="entry name" value="Helicase_ATP-bd"/>
</dbReference>
<keyword evidence="4" id="KW-0378">Hydrolase</keyword>
<evidence type="ECO:0000256" key="7">
    <source>
        <dbReference type="PROSITE-ProRule" id="PRU00175"/>
    </source>
</evidence>
<name>A0AAN6UTM7_9PEZI</name>
<keyword evidence="13" id="KW-1185">Reference proteome</keyword>
<evidence type="ECO:0008006" key="14">
    <source>
        <dbReference type="Google" id="ProtNLM"/>
    </source>
</evidence>
<dbReference type="Gene3D" id="3.40.50.300">
    <property type="entry name" value="P-loop containing nucleotide triphosphate hydrolases"/>
    <property type="match status" value="1"/>
</dbReference>
<dbReference type="InterPro" id="IPR000330">
    <property type="entry name" value="SNF2_N"/>
</dbReference>
<dbReference type="Proteomes" id="UP001304895">
    <property type="component" value="Unassembled WGS sequence"/>
</dbReference>
<evidence type="ECO:0000256" key="8">
    <source>
        <dbReference type="SAM" id="MobiDB-lite"/>
    </source>
</evidence>
<dbReference type="SMART" id="SM00487">
    <property type="entry name" value="DEXDc"/>
    <property type="match status" value="1"/>
</dbReference>
<dbReference type="InterPro" id="IPR027417">
    <property type="entry name" value="P-loop_NTPase"/>
</dbReference>
<dbReference type="CDD" id="cd16449">
    <property type="entry name" value="RING-HC"/>
    <property type="match status" value="1"/>
</dbReference>
<feature type="domain" description="RING-type" evidence="9">
    <location>
        <begin position="1149"/>
        <end position="1187"/>
    </location>
</feature>
<dbReference type="Pfam" id="PF00271">
    <property type="entry name" value="Helicase_C"/>
    <property type="match status" value="1"/>
</dbReference>
<dbReference type="GO" id="GO:0006974">
    <property type="term" value="P:DNA damage response"/>
    <property type="evidence" value="ECO:0007669"/>
    <property type="project" value="TreeGrafter"/>
</dbReference>
<reference evidence="12" key="2">
    <citation type="submission" date="2023-05" db="EMBL/GenBank/DDBJ databases">
        <authorList>
            <consortium name="Lawrence Berkeley National Laboratory"/>
            <person name="Steindorff A."/>
            <person name="Hensen N."/>
            <person name="Bonometti L."/>
            <person name="Westerberg I."/>
            <person name="Brannstrom I.O."/>
            <person name="Guillou S."/>
            <person name="Cros-Aarteil S."/>
            <person name="Calhoun S."/>
            <person name="Haridas S."/>
            <person name="Kuo A."/>
            <person name="Mondo S."/>
            <person name="Pangilinan J."/>
            <person name="Riley R."/>
            <person name="Labutti K."/>
            <person name="Andreopoulos B."/>
            <person name="Lipzen A."/>
            <person name="Chen C."/>
            <person name="Yanf M."/>
            <person name="Daum C."/>
            <person name="Ng V."/>
            <person name="Clum A."/>
            <person name="Ohm R."/>
            <person name="Martin F."/>
            <person name="Silar P."/>
            <person name="Natvig D."/>
            <person name="Lalanne C."/>
            <person name="Gautier V."/>
            <person name="Ament-Velasquez S.L."/>
            <person name="Kruys A."/>
            <person name="Hutchinson M.I."/>
            <person name="Powell A.J."/>
            <person name="Barry K."/>
            <person name="Miller A.N."/>
            <person name="Grigoriev I.V."/>
            <person name="Debuchy R."/>
            <person name="Gladieux P."/>
            <person name="Thoren M.H."/>
            <person name="Johannesson H."/>
        </authorList>
    </citation>
    <scope>NUCLEOTIDE SEQUENCE</scope>
    <source>
        <strain evidence="12">CBS 123565</strain>
    </source>
</reference>
<dbReference type="FunFam" id="3.40.50.300:FF:001870">
    <property type="entry name" value="SNF2 family helicase/ATPase, putative"/>
    <property type="match status" value="1"/>
</dbReference>
<evidence type="ECO:0000259" key="10">
    <source>
        <dbReference type="PROSITE" id="PS51192"/>
    </source>
</evidence>
<feature type="domain" description="Helicase ATP-binding" evidence="10">
    <location>
        <begin position="344"/>
        <end position="547"/>
    </location>
</feature>
<dbReference type="InterPro" id="IPR059033">
    <property type="entry name" value="C144_05_dom"/>
</dbReference>
<evidence type="ECO:0000256" key="1">
    <source>
        <dbReference type="ARBA" id="ARBA00022723"/>
    </source>
</evidence>
<dbReference type="FunFam" id="3.40.50.10810:FF:000059">
    <property type="entry name" value="SNF2 family helicase/ATPase, putative"/>
    <property type="match status" value="1"/>
</dbReference>
<dbReference type="InterPro" id="IPR017907">
    <property type="entry name" value="Znf_RING_CS"/>
</dbReference>
<evidence type="ECO:0000256" key="2">
    <source>
        <dbReference type="ARBA" id="ARBA00022741"/>
    </source>
</evidence>
<protein>
    <recommendedName>
        <fullName evidence="14">SNF2 family helicase/ATPase</fullName>
    </recommendedName>
</protein>
<gene>
    <name evidence="12" type="ORF">BT67DRAFT_459546</name>
</gene>
<dbReference type="InterPro" id="IPR049730">
    <property type="entry name" value="SNF2/RAD54-like_C"/>
</dbReference>
<dbReference type="Pfam" id="PF26021">
    <property type="entry name" value="Ferritin_C144_05"/>
    <property type="match status" value="1"/>
</dbReference>
<dbReference type="Gene3D" id="3.40.50.10810">
    <property type="entry name" value="Tandem AAA-ATPase domain"/>
    <property type="match status" value="1"/>
</dbReference>
<dbReference type="Pfam" id="PF13639">
    <property type="entry name" value="zf-RING_2"/>
    <property type="match status" value="1"/>
</dbReference>
<evidence type="ECO:0000256" key="4">
    <source>
        <dbReference type="ARBA" id="ARBA00022801"/>
    </source>
</evidence>
<dbReference type="GO" id="GO:0005524">
    <property type="term" value="F:ATP binding"/>
    <property type="evidence" value="ECO:0007669"/>
    <property type="project" value="InterPro"/>
</dbReference>
<accession>A0AAN6UTM7</accession>
<evidence type="ECO:0000313" key="13">
    <source>
        <dbReference type="Proteomes" id="UP001304895"/>
    </source>
</evidence>
<evidence type="ECO:0000313" key="12">
    <source>
        <dbReference type="EMBL" id="KAK4138694.1"/>
    </source>
</evidence>
<dbReference type="EMBL" id="MU853401">
    <property type="protein sequence ID" value="KAK4138694.1"/>
    <property type="molecule type" value="Genomic_DNA"/>
</dbReference>
<feature type="domain" description="Helicase C-terminal" evidence="11">
    <location>
        <begin position="1261"/>
        <end position="1416"/>
    </location>
</feature>
<dbReference type="PANTHER" id="PTHR45865:SF1">
    <property type="entry name" value="E3 UBIQUITIN-PROTEIN LIGASE SHPRH"/>
    <property type="match status" value="1"/>
</dbReference>
<keyword evidence="6" id="KW-0067">ATP-binding</keyword>
<dbReference type="PROSITE" id="PS51194">
    <property type="entry name" value="HELICASE_CTER"/>
    <property type="match status" value="1"/>
</dbReference>
<feature type="region of interest" description="Disordered" evidence="8">
    <location>
        <begin position="1"/>
        <end position="23"/>
    </location>
</feature>
<dbReference type="CDD" id="cd18070">
    <property type="entry name" value="DEXQc_SHPRH"/>
    <property type="match status" value="1"/>
</dbReference>
<dbReference type="SUPFAM" id="SSF57850">
    <property type="entry name" value="RING/U-box"/>
    <property type="match status" value="1"/>
</dbReference>
<dbReference type="PROSITE" id="PS51192">
    <property type="entry name" value="HELICASE_ATP_BIND_1"/>
    <property type="match status" value="1"/>
</dbReference>
<evidence type="ECO:0000256" key="6">
    <source>
        <dbReference type="ARBA" id="ARBA00022840"/>
    </source>
</evidence>
<dbReference type="GO" id="GO:0005634">
    <property type="term" value="C:nucleus"/>
    <property type="evidence" value="ECO:0007669"/>
    <property type="project" value="TreeGrafter"/>
</dbReference>
<dbReference type="InterPro" id="IPR001650">
    <property type="entry name" value="Helicase_C-like"/>
</dbReference>
<feature type="compositionally biased region" description="Polar residues" evidence="8">
    <location>
        <begin position="750"/>
        <end position="764"/>
    </location>
</feature>
<comment type="caution">
    <text evidence="12">The sequence shown here is derived from an EMBL/GenBank/DDBJ whole genome shotgun (WGS) entry which is preliminary data.</text>
</comment>
<organism evidence="12 13">
    <name type="scientific">Trichocladium antarcticum</name>
    <dbReference type="NCBI Taxonomy" id="1450529"/>
    <lineage>
        <taxon>Eukaryota</taxon>
        <taxon>Fungi</taxon>
        <taxon>Dikarya</taxon>
        <taxon>Ascomycota</taxon>
        <taxon>Pezizomycotina</taxon>
        <taxon>Sordariomycetes</taxon>
        <taxon>Sordariomycetidae</taxon>
        <taxon>Sordariales</taxon>
        <taxon>Chaetomiaceae</taxon>
        <taxon>Trichocladium</taxon>
    </lineage>
</organism>
<dbReference type="InterPro" id="IPR001841">
    <property type="entry name" value="Znf_RING"/>
</dbReference>
<dbReference type="PROSITE" id="PS00518">
    <property type="entry name" value="ZF_RING_1"/>
    <property type="match status" value="1"/>
</dbReference>
<evidence type="ECO:0000256" key="5">
    <source>
        <dbReference type="ARBA" id="ARBA00022833"/>
    </source>
</evidence>
<feature type="region of interest" description="Disordered" evidence="8">
    <location>
        <begin position="745"/>
        <end position="780"/>
    </location>
</feature>
<dbReference type="InterPro" id="IPR038718">
    <property type="entry name" value="SNF2-like_sf"/>
</dbReference>
<keyword evidence="1" id="KW-0479">Metal-binding</keyword>
<keyword evidence="2" id="KW-0547">Nucleotide-binding</keyword>
<keyword evidence="5" id="KW-0862">Zinc</keyword>
<dbReference type="SUPFAM" id="SSF52540">
    <property type="entry name" value="P-loop containing nucleoside triphosphate hydrolases"/>
    <property type="match status" value="2"/>
</dbReference>
<dbReference type="GO" id="GO:0000209">
    <property type="term" value="P:protein polyubiquitination"/>
    <property type="evidence" value="ECO:0007669"/>
    <property type="project" value="TreeGrafter"/>
</dbReference>
<sequence>MPRVNNRQKPRAPVDKHLGSLPQTSSSEAANIAALLQFIQSFPAQSDGLVPESAAPPAKRPKTHGVRDAVCIAREHLTVSTCEAAASQQVSAISRQNVGEFLVLKLHHTNPDDPARGNWQLHISPRAKSRRRGFLVCLNLGDASLPPQLRTAFKVVETHGFDSGDEGCLWAAVHISARPSEPAIHLDFSIDVKWNERVTVFGSERASSTSQQALRDAVLQTWYPDLQLRKAAHGLQPSWSPQDFYEAACVPDQEAQNMELSSMEIPKLEAKLYPFQRRAVQWLLQREGMHWCRSDEKNESGIWPYNPPASPDPPISFAPAKDADGNIIHLSSLLGAVTRDTTLFRSAQDFRGGILAEEMGLGKTLEMIALILVHRRPESPIMTFDYFLGRELLTTSATLIVAPASLLDQWLSELNRHAPALKVMFYPGIKKLAKLKDGQELSAEHLAEQDVVLTTYEVLRTEIWAASDVPARSMRNEKQYERLKSPLVQLSWWRVCIDEAQMVENWTNNAAKLARRIPRVNAWGVTGTPVKDDIQKDLRGLLTFLRYEPFASDTKVWNLLTTLDKTSFSKLFNSISMRHSKSIVRGEIEIPPQRRYVISMPFTAVEEQYYQSLFDELAETCGLDPRGNPLQADWDPDDSAVQRAMRVALDRLRQTVLHPEVGNRNRRALGQKIGPMRTVAEVLETMLEQTDGAKRTDQRSLLSTRLVRGQILACQKMVEDALSVWQEVLAKSTEMVSECRAQLDHEMQESQKGNASDSRSSPDGSGTEEDGDEAVSPRVGEARRRLRSALEIQHRAVFFCSNAYFSIKANEEITIPGSEEFKRLEKREVDGYEHAKAIRNEVLQESHGKAKKLMKRLSSAAEEQNFAVIPGSMPIDQKGIESRRVGDALEELGAALDEHAEQLDDWREHVIQLLLKPLVDEENDETTGEEYEQSTKLQDEILVYLQVLRAALADRQAAILGQKNFLVEHETRVAARAATEGDGPISATFLELLKVREVIRPPFVEGDPLTSLRGLVSELRGISAKLRHDAASGSLRAANELAVVSGLLKSTLSQQTSQAKATAAMEKELQRFMDTLNARTDYYRQLQEVSDMVGEYEGSLEEGALDATLGTVQRQEEALQAKLAAAESKHRYLLHLKETETSAEEQRTCVICQSPFDIGVLTVCGHQFCKGCITLWFRAHHNCPVCKRRLHQSNLHDITLKPQELKVHSEPASRNHERQDQLEVSRTKKASTIYTEFSAEKLAEIKNIDLDGPSFTTKVDTLTRHLLWLRESDPGAKSIIFSQYKDFLEVLALAFRRYRIGFTSFDKAHGTTTFKEDPGTEVFLLHARAHASGLNLINASHVFLCEPLLNTALELQAIARVDRIGQQHETTVWLYLVDGTVEESIYDLSVRRRMEHMGRSLKGKAKEATPELLDASLEAANSLEMQQAHLTKLMGRDGISGEAVDGDDLWTCLFGHLSSRQGSGNGTRENLQRL</sequence>
<dbReference type="GO" id="GO:0008270">
    <property type="term" value="F:zinc ion binding"/>
    <property type="evidence" value="ECO:0007669"/>
    <property type="project" value="UniProtKB-KW"/>
</dbReference>
<evidence type="ECO:0000256" key="3">
    <source>
        <dbReference type="ARBA" id="ARBA00022771"/>
    </source>
</evidence>
<dbReference type="CDD" id="cd18793">
    <property type="entry name" value="SF2_C_SNF"/>
    <property type="match status" value="1"/>
</dbReference>
<dbReference type="GO" id="GO:0016787">
    <property type="term" value="F:hydrolase activity"/>
    <property type="evidence" value="ECO:0007669"/>
    <property type="project" value="UniProtKB-KW"/>
</dbReference>
<dbReference type="GO" id="GO:0061630">
    <property type="term" value="F:ubiquitin protein ligase activity"/>
    <property type="evidence" value="ECO:0007669"/>
    <property type="project" value="TreeGrafter"/>
</dbReference>
<dbReference type="Gene3D" id="3.30.40.10">
    <property type="entry name" value="Zinc/RING finger domain, C3HC4 (zinc finger)"/>
    <property type="match status" value="1"/>
</dbReference>
<dbReference type="PANTHER" id="PTHR45865">
    <property type="entry name" value="E3 UBIQUITIN-PROTEIN LIGASE SHPRH FAMILY MEMBER"/>
    <property type="match status" value="1"/>
</dbReference>
<evidence type="ECO:0000259" key="9">
    <source>
        <dbReference type="PROSITE" id="PS50089"/>
    </source>
</evidence>
<keyword evidence="3 7" id="KW-0863">Zinc-finger</keyword>
<proteinExistence type="predicted"/>
<dbReference type="InterPro" id="IPR013083">
    <property type="entry name" value="Znf_RING/FYVE/PHD"/>
</dbReference>
<dbReference type="Pfam" id="PF00176">
    <property type="entry name" value="SNF2-rel_dom"/>
    <property type="match status" value="1"/>
</dbReference>
<reference evidence="12" key="1">
    <citation type="journal article" date="2023" name="Mol. Phylogenet. Evol.">
        <title>Genome-scale phylogeny and comparative genomics of the fungal order Sordariales.</title>
        <authorList>
            <person name="Hensen N."/>
            <person name="Bonometti L."/>
            <person name="Westerberg I."/>
            <person name="Brannstrom I.O."/>
            <person name="Guillou S."/>
            <person name="Cros-Aarteil S."/>
            <person name="Calhoun S."/>
            <person name="Haridas S."/>
            <person name="Kuo A."/>
            <person name="Mondo S."/>
            <person name="Pangilinan J."/>
            <person name="Riley R."/>
            <person name="LaButti K."/>
            <person name="Andreopoulos B."/>
            <person name="Lipzen A."/>
            <person name="Chen C."/>
            <person name="Yan M."/>
            <person name="Daum C."/>
            <person name="Ng V."/>
            <person name="Clum A."/>
            <person name="Steindorff A."/>
            <person name="Ohm R.A."/>
            <person name="Martin F."/>
            <person name="Silar P."/>
            <person name="Natvig D.O."/>
            <person name="Lalanne C."/>
            <person name="Gautier V."/>
            <person name="Ament-Velasquez S.L."/>
            <person name="Kruys A."/>
            <person name="Hutchinson M.I."/>
            <person name="Powell A.J."/>
            <person name="Barry K."/>
            <person name="Miller A.N."/>
            <person name="Grigoriev I.V."/>
            <person name="Debuchy R."/>
            <person name="Gladieux P."/>
            <person name="Hiltunen Thoren M."/>
            <person name="Johannesson H."/>
        </authorList>
    </citation>
    <scope>NUCLEOTIDE SEQUENCE</scope>
    <source>
        <strain evidence="12">CBS 123565</strain>
    </source>
</reference>